<dbReference type="EMBL" id="CP019962">
    <property type="protein sequence ID" value="ARD65596.1"/>
    <property type="molecule type" value="Genomic_DNA"/>
</dbReference>
<reference evidence="4" key="2">
    <citation type="journal article" date="2017" name="Sci. Rep.">
        <title>Determination of the Genome and Primary Transcriptome of Syngas Fermenting Eubacterium limosum ATCC 8486.</title>
        <authorList>
            <person name="Song Y."/>
            <person name="Shin J."/>
            <person name="Jeong Y."/>
            <person name="Jin S."/>
            <person name="Lee J.K."/>
            <person name="Kim D.R."/>
            <person name="Kim S.C."/>
            <person name="Cho S."/>
            <person name="Cho B.K."/>
        </authorList>
    </citation>
    <scope>NUCLEOTIDE SEQUENCE [LARGE SCALE GENOMIC DNA]</scope>
    <source>
        <strain evidence="4">ATCC 8486</strain>
    </source>
</reference>
<dbReference type="Proteomes" id="UP000192391">
    <property type="component" value="Chromosome"/>
</dbReference>
<evidence type="ECO:0000313" key="2">
    <source>
        <dbReference type="EMBL" id="ARD65596.1"/>
    </source>
</evidence>
<gene>
    <name evidence="2" type="ORF">B2M23_08600</name>
    <name evidence="3" type="ORF">PTZ04_04460</name>
</gene>
<feature type="transmembrane region" description="Helical" evidence="1">
    <location>
        <begin position="113"/>
        <end position="136"/>
    </location>
</feature>
<feature type="transmembrane region" description="Helical" evidence="1">
    <location>
        <begin position="245"/>
        <end position="266"/>
    </location>
</feature>
<organism evidence="2 4">
    <name type="scientific">Eubacterium limosum</name>
    <dbReference type="NCBI Taxonomy" id="1736"/>
    <lineage>
        <taxon>Bacteria</taxon>
        <taxon>Bacillati</taxon>
        <taxon>Bacillota</taxon>
        <taxon>Clostridia</taxon>
        <taxon>Eubacteriales</taxon>
        <taxon>Eubacteriaceae</taxon>
        <taxon>Eubacterium</taxon>
    </lineage>
</organism>
<feature type="transmembrane region" description="Helical" evidence="1">
    <location>
        <begin position="202"/>
        <end position="225"/>
    </location>
</feature>
<reference evidence="2" key="1">
    <citation type="journal article" date="2015" name="Genome Announc.">
        <title>Draft Genome Sequence of Chemolithoautotrophic Acetogenic Butanol-Producing Eubacterium limosum ATCC 8486.</title>
        <authorList>
            <person name="Song Y."/>
            <person name="Cho B.K."/>
        </authorList>
    </citation>
    <scope>NUCLEOTIDE SEQUENCE</scope>
    <source>
        <strain evidence="2">ATCC 8486</strain>
    </source>
</reference>
<feature type="transmembrane region" description="Helical" evidence="1">
    <location>
        <begin position="169"/>
        <end position="190"/>
    </location>
</feature>
<evidence type="ECO:0000313" key="4">
    <source>
        <dbReference type="Proteomes" id="UP000192391"/>
    </source>
</evidence>
<evidence type="ECO:0000313" key="3">
    <source>
        <dbReference type="EMBL" id="MDE1469504.1"/>
    </source>
</evidence>
<proteinExistence type="predicted"/>
<reference evidence="3 5" key="4">
    <citation type="submission" date="2023-02" db="EMBL/GenBank/DDBJ databases">
        <title>Comparative genome analysis of Eubacterium limosum species.</title>
        <authorList>
            <person name="Bak J.E."/>
        </authorList>
    </citation>
    <scope>NUCLEOTIDE SEQUENCE [LARGE SCALE GENOMIC DNA]</scope>
    <source>
        <strain evidence="3 5">KGMB01548</strain>
    </source>
</reference>
<sequence>MEITKYRWFHKYRIIVLSIFFLGLWISWYLLGNIYGVTLGFDMAAPDLGENVQAIKQNLLGQLLTIDHFVSSTFRFSMILGPVLICANTLLFIWEKKGYLAFKLPRKNNYKGVIINTILIHAFINGTTFYFVYILFLSLGMLFNAAHMEIARTSFDFLFGRNFSIESPYFYYVLDGFIKFFVFGFVYSLFSNTIALVSSKSYVSVIIPIIYYFGFSVIFATGLQYMPLAPVYTQGFTSFVDMPLWMAFTPMIIPVVTSFFIIIWFLKRKEKYVD</sequence>
<keyword evidence="1" id="KW-0472">Membrane</keyword>
<reference evidence="2" key="3">
    <citation type="submission" date="2017-02" db="EMBL/GenBank/DDBJ databases">
        <title>Integrative analysis reveals regulation of autotrophic growth of syngas fermenting bacteria at the translational level.</title>
        <authorList>
            <person name="Song Y."/>
            <person name="Shin J."/>
            <person name="Jeong Y."/>
            <person name="Jin S."/>
            <person name="Kim D.R."/>
            <person name="Kim S.C."/>
            <person name="Cho S."/>
            <person name="Cho B.-K."/>
        </authorList>
    </citation>
    <scope>NUCLEOTIDE SEQUENCE</scope>
    <source>
        <strain evidence="2">ATCC 8486</strain>
    </source>
</reference>
<keyword evidence="1" id="KW-0812">Transmembrane</keyword>
<dbReference type="Proteomes" id="UP001215087">
    <property type="component" value="Unassembled WGS sequence"/>
</dbReference>
<evidence type="ECO:0000313" key="5">
    <source>
        <dbReference type="Proteomes" id="UP001215087"/>
    </source>
</evidence>
<keyword evidence="1" id="KW-1133">Transmembrane helix</keyword>
<evidence type="ECO:0000256" key="1">
    <source>
        <dbReference type="SAM" id="Phobius"/>
    </source>
</evidence>
<accession>A0AAC9QU15</accession>
<dbReference type="EMBL" id="JAQSVD010000002">
    <property type="protein sequence ID" value="MDE1469504.1"/>
    <property type="molecule type" value="Genomic_DNA"/>
</dbReference>
<feature type="transmembrane region" description="Helical" evidence="1">
    <location>
        <begin position="12"/>
        <end position="31"/>
    </location>
</feature>
<feature type="transmembrane region" description="Helical" evidence="1">
    <location>
        <begin position="74"/>
        <end position="93"/>
    </location>
</feature>
<dbReference type="RefSeq" id="WP_038352862.1">
    <property type="nucleotide sequence ID" value="NZ_CP019962.1"/>
</dbReference>
<name>A0AAC9QU15_EUBLI</name>
<dbReference type="KEGG" id="elim:B2M23_08600"/>
<protein>
    <submittedName>
        <fullName evidence="2">Uncharacterized protein</fullName>
    </submittedName>
</protein>
<keyword evidence="5" id="KW-1185">Reference proteome</keyword>
<dbReference type="AlphaFoldDB" id="A0AAC9QU15"/>